<accession>A0A4Q4TMN2</accession>
<dbReference type="OrthoDB" id="3145928at2759"/>
<dbReference type="Proteomes" id="UP000293360">
    <property type="component" value="Unassembled WGS sequence"/>
</dbReference>
<gene>
    <name evidence="8" type="ORF">DL764_002719</name>
</gene>
<reference evidence="8 9" key="1">
    <citation type="submission" date="2018-06" db="EMBL/GenBank/DDBJ databases">
        <title>Complete Genomes of Monosporascus.</title>
        <authorList>
            <person name="Robinson A.J."/>
            <person name="Natvig D.O."/>
        </authorList>
    </citation>
    <scope>NUCLEOTIDE SEQUENCE [LARGE SCALE GENOMIC DNA]</scope>
    <source>
        <strain evidence="8 9">CBS 110550</strain>
    </source>
</reference>
<protein>
    <recommendedName>
        <fullName evidence="10">Transcription factor domain-containing protein</fullName>
    </recommendedName>
</protein>
<dbReference type="GO" id="GO:0003677">
    <property type="term" value="F:DNA binding"/>
    <property type="evidence" value="ECO:0007669"/>
    <property type="project" value="UniProtKB-KW"/>
</dbReference>
<dbReference type="InterPro" id="IPR052360">
    <property type="entry name" value="Transcr_Regulatory_Proteins"/>
</dbReference>
<comment type="caution">
    <text evidence="8">The sequence shown here is derived from an EMBL/GenBank/DDBJ whole genome shotgun (WGS) entry which is preliminary data.</text>
</comment>
<evidence type="ECO:0008006" key="10">
    <source>
        <dbReference type="Google" id="ProtNLM"/>
    </source>
</evidence>
<keyword evidence="1" id="KW-0479">Metal-binding</keyword>
<organism evidence="8 9">
    <name type="scientific">Monosporascus ibericus</name>
    <dbReference type="NCBI Taxonomy" id="155417"/>
    <lineage>
        <taxon>Eukaryota</taxon>
        <taxon>Fungi</taxon>
        <taxon>Dikarya</taxon>
        <taxon>Ascomycota</taxon>
        <taxon>Pezizomycotina</taxon>
        <taxon>Sordariomycetes</taxon>
        <taxon>Xylariomycetidae</taxon>
        <taxon>Xylariales</taxon>
        <taxon>Xylariales incertae sedis</taxon>
        <taxon>Monosporascus</taxon>
    </lineage>
</organism>
<keyword evidence="2" id="KW-0862">Zinc</keyword>
<evidence type="ECO:0000313" key="9">
    <source>
        <dbReference type="Proteomes" id="UP000293360"/>
    </source>
</evidence>
<keyword evidence="6" id="KW-0539">Nucleus</keyword>
<dbReference type="InterPro" id="IPR021858">
    <property type="entry name" value="Fun_TF"/>
</dbReference>
<evidence type="ECO:0000256" key="7">
    <source>
        <dbReference type="SAM" id="MobiDB-lite"/>
    </source>
</evidence>
<dbReference type="Pfam" id="PF11951">
    <property type="entry name" value="Fungal_trans_2"/>
    <property type="match status" value="1"/>
</dbReference>
<evidence type="ECO:0000256" key="1">
    <source>
        <dbReference type="ARBA" id="ARBA00022723"/>
    </source>
</evidence>
<keyword evidence="9" id="KW-1185">Reference proteome</keyword>
<dbReference type="AlphaFoldDB" id="A0A4Q4TMN2"/>
<sequence length="602" mass="68166">MDSQAISRDIRSRPPLAADEAMRSSAKRVTDLPETALCRPIHTRRSHNKTRRTCEVYPVLAPPANKSQPPPLRQSYPAHDGLSLYRVTWEIPGDDTERRSLCYMRERASYDISGYFESEFWDRLVLQISYTEPAVRHALLGLSSLCETYESQGFKDDQDKRVQFALQHYNKAVGLLADSLSATQPQLEVVLASCLVFVWFEFMRNDLDAGLRHLKGGLRILDSFRQPNKPNTSSSQMIDASLLRSFSRLKIHATIYGSPSFEFVSEGHESIRRSVPASFSSIEGARESLHTLLDTVTRFVRGIGDPSSLTTTKISPLGLGPHALEATCQSLLRQLRSWYRAIKNSPASIFESQNPRQTAAMCHLHMYHKTVTILLETLFTQSQMIYNRYDSCFDRILTLAEQLIRNSQHMGRIIFFDMGVMAPLFYVVLKCRNLALRRKGLSLLRLAPCQEGMWYREDAIEYAEWKIGIEERGRGQLSEAEALPEEARVSNEHMKEVIIDGRQKTVLRCWYGCCWYEEADFGLVAGTEATGMRQAGTDGAGTRKPEGLAQNRFVDLVELGFVVVAILEPLVQSIFGTLASSPIVNEKQERCSVDEERLGFRS</sequence>
<dbReference type="EMBL" id="QJNU01000106">
    <property type="protein sequence ID" value="RYP07087.1"/>
    <property type="molecule type" value="Genomic_DNA"/>
</dbReference>
<keyword evidence="5" id="KW-0804">Transcription</keyword>
<proteinExistence type="predicted"/>
<dbReference type="STRING" id="155417.A0A4Q4TMN2"/>
<evidence type="ECO:0000256" key="2">
    <source>
        <dbReference type="ARBA" id="ARBA00022833"/>
    </source>
</evidence>
<dbReference type="GO" id="GO:0046872">
    <property type="term" value="F:metal ion binding"/>
    <property type="evidence" value="ECO:0007669"/>
    <property type="project" value="UniProtKB-KW"/>
</dbReference>
<name>A0A4Q4TMN2_9PEZI</name>
<dbReference type="PANTHER" id="PTHR36206">
    <property type="entry name" value="ASPERCRYPTIN BIOSYNTHESIS CLUSTER-SPECIFIC TRANSCRIPTION REGULATOR ATNN-RELATED"/>
    <property type="match status" value="1"/>
</dbReference>
<evidence type="ECO:0000256" key="6">
    <source>
        <dbReference type="ARBA" id="ARBA00023242"/>
    </source>
</evidence>
<keyword evidence="4" id="KW-0238">DNA-binding</keyword>
<keyword evidence="3" id="KW-0805">Transcription regulation</keyword>
<feature type="region of interest" description="Disordered" evidence="7">
    <location>
        <begin position="1"/>
        <end position="29"/>
    </location>
</feature>
<evidence type="ECO:0000256" key="3">
    <source>
        <dbReference type="ARBA" id="ARBA00023015"/>
    </source>
</evidence>
<dbReference type="PANTHER" id="PTHR36206:SF4">
    <property type="entry name" value="HYPOTHETICAL CONSERVED PROTEIN (EUROFUNG)-RELATED"/>
    <property type="match status" value="1"/>
</dbReference>
<evidence type="ECO:0000256" key="5">
    <source>
        <dbReference type="ARBA" id="ARBA00023163"/>
    </source>
</evidence>
<evidence type="ECO:0000256" key="4">
    <source>
        <dbReference type="ARBA" id="ARBA00023125"/>
    </source>
</evidence>
<evidence type="ECO:0000313" key="8">
    <source>
        <dbReference type="EMBL" id="RYP07087.1"/>
    </source>
</evidence>